<dbReference type="AlphaFoldDB" id="A0ABD3MIS6"/>
<dbReference type="Pfam" id="PF01925">
    <property type="entry name" value="TauE"/>
    <property type="match status" value="2"/>
</dbReference>
<dbReference type="EMBL" id="JALLBG020000121">
    <property type="protein sequence ID" value="KAL3763512.1"/>
    <property type="molecule type" value="Genomic_DNA"/>
</dbReference>
<dbReference type="Proteomes" id="UP001530293">
    <property type="component" value="Unassembled WGS sequence"/>
</dbReference>
<evidence type="ECO:0000256" key="5">
    <source>
        <dbReference type="SAM" id="MobiDB-lite"/>
    </source>
</evidence>
<keyword evidence="2 6" id="KW-0812">Transmembrane</keyword>
<protein>
    <recommendedName>
        <fullName evidence="9">Sulfite exporter TauE/SafE family protein</fullName>
    </recommendedName>
</protein>
<feature type="region of interest" description="Disordered" evidence="5">
    <location>
        <begin position="310"/>
        <end position="333"/>
    </location>
</feature>
<dbReference type="InterPro" id="IPR002781">
    <property type="entry name" value="TM_pro_TauE-like"/>
</dbReference>
<evidence type="ECO:0000256" key="4">
    <source>
        <dbReference type="ARBA" id="ARBA00023136"/>
    </source>
</evidence>
<feature type="transmembrane region" description="Helical" evidence="6">
    <location>
        <begin position="463"/>
        <end position="481"/>
    </location>
</feature>
<feature type="transmembrane region" description="Helical" evidence="6">
    <location>
        <begin position="561"/>
        <end position="583"/>
    </location>
</feature>
<dbReference type="GO" id="GO:0016020">
    <property type="term" value="C:membrane"/>
    <property type="evidence" value="ECO:0007669"/>
    <property type="project" value="UniProtKB-SubCell"/>
</dbReference>
<feature type="compositionally biased region" description="Acidic residues" evidence="5">
    <location>
        <begin position="316"/>
        <end position="329"/>
    </location>
</feature>
<accession>A0ABD3MIS6</accession>
<comment type="subcellular location">
    <subcellularLocation>
        <location evidence="1">Membrane</location>
        <topology evidence="1">Multi-pass membrane protein</topology>
    </subcellularLocation>
</comment>
<proteinExistence type="predicted"/>
<feature type="transmembrane region" description="Helical" evidence="6">
    <location>
        <begin position="501"/>
        <end position="523"/>
    </location>
</feature>
<feature type="transmembrane region" description="Helical" evidence="6">
    <location>
        <begin position="36"/>
        <end position="59"/>
    </location>
</feature>
<evidence type="ECO:0000256" key="6">
    <source>
        <dbReference type="SAM" id="Phobius"/>
    </source>
</evidence>
<evidence type="ECO:0008006" key="9">
    <source>
        <dbReference type="Google" id="ProtNLM"/>
    </source>
</evidence>
<dbReference type="PANTHER" id="PTHR14255:SF3">
    <property type="entry name" value="SULFITE EXPORTER TAUE_SAFE FAMILY PROTEIN 5-RELATED"/>
    <property type="match status" value="1"/>
</dbReference>
<feature type="transmembrane region" description="Helical" evidence="6">
    <location>
        <begin position="377"/>
        <end position="395"/>
    </location>
</feature>
<gene>
    <name evidence="7" type="ORF">ACHAWU_009196</name>
</gene>
<feature type="transmembrane region" description="Helical" evidence="6">
    <location>
        <begin position="530"/>
        <end position="549"/>
    </location>
</feature>
<keyword evidence="8" id="KW-1185">Reference proteome</keyword>
<reference evidence="7 8" key="1">
    <citation type="submission" date="2024-10" db="EMBL/GenBank/DDBJ databases">
        <title>Updated reference genomes for cyclostephanoid diatoms.</title>
        <authorList>
            <person name="Roberts W.R."/>
            <person name="Alverson A.J."/>
        </authorList>
    </citation>
    <scope>NUCLEOTIDE SEQUENCE [LARGE SCALE GENOMIC DNA]</scope>
    <source>
        <strain evidence="7 8">AJA232-27</strain>
    </source>
</reference>
<dbReference type="PANTHER" id="PTHR14255">
    <property type="entry name" value="CEREBLON"/>
    <property type="match status" value="1"/>
</dbReference>
<comment type="caution">
    <text evidence="7">The sequence shown here is derived from an EMBL/GenBank/DDBJ whole genome shotgun (WGS) entry which is preliminary data.</text>
</comment>
<keyword evidence="4 6" id="KW-0472">Membrane</keyword>
<keyword evidence="3 6" id="KW-1133">Transmembrane helix</keyword>
<evidence type="ECO:0000256" key="3">
    <source>
        <dbReference type="ARBA" id="ARBA00022989"/>
    </source>
</evidence>
<feature type="transmembrane region" description="Helical" evidence="6">
    <location>
        <begin position="200"/>
        <end position="219"/>
    </location>
</feature>
<feature type="transmembrane region" description="Helical" evidence="6">
    <location>
        <begin position="415"/>
        <end position="436"/>
    </location>
</feature>
<feature type="transmembrane region" description="Helical" evidence="6">
    <location>
        <begin position="107"/>
        <end position="135"/>
    </location>
</feature>
<evidence type="ECO:0000313" key="8">
    <source>
        <dbReference type="Proteomes" id="UP001530293"/>
    </source>
</evidence>
<evidence type="ECO:0000313" key="7">
    <source>
        <dbReference type="EMBL" id="KAL3763512.1"/>
    </source>
</evidence>
<evidence type="ECO:0000256" key="1">
    <source>
        <dbReference type="ARBA" id="ARBA00004141"/>
    </source>
</evidence>
<feature type="transmembrane region" description="Helical" evidence="6">
    <location>
        <begin position="142"/>
        <end position="161"/>
    </location>
</feature>
<sequence length="602" mass="65271">MTKPTVTMAHPNDASRRTIQTTAAAAPCTSALASPVVLRSIAILAASSLLAIISILYSLRNNDNDDASLFFESDYDDHDSHHRTLLQSTSHRHKPLFPLDASDHYGFFYATLGLMIAAGGGIGGGGVLVPIYILVMKFSPKHAIPLSNITILGGALANTVLNVPKRHPLADRPLVDWDLILVMEPPAIAGALVGAVLNKVLPEGVVMISLVVLLSYTAYETLKKAVRMYRAETRAFLAEKGKARVRSDGTKESELTVLAREMDEEEEEEEIKKQGVALLDNVGRQVGDNPGDMKQSSNQNCSINNQVTVENGQGIDNDDDQEETEDVEDGNCKHSYDNIQKEEEEEDAASTFSSATELRNKEDLARILEEERHIPKGNIQALFLTLAVVIIINLLKGGGAYNSPLGIQCGTTSYWLANGSMLLWILVVMTFARSYLNKRHRMKERCGYPYVEGDIKWDSRATIVYPIICSAAGFCAGMFGIGGGIVKGPLMLAMGVHPKVASAASACMILLTAFAATTSFMVFGLLDYEYAGICMVLGFIATFVGQIGLSYLMQKYQRNSYIAFSIGGIVLLSAFLITIQSLLSMADKGGPRPPSGLCSEQQ</sequence>
<name>A0ABD3MIS6_9STRA</name>
<evidence type="ECO:0000256" key="2">
    <source>
        <dbReference type="ARBA" id="ARBA00022692"/>
    </source>
</evidence>
<organism evidence="7 8">
    <name type="scientific">Discostella pseudostelligera</name>
    <dbReference type="NCBI Taxonomy" id="259834"/>
    <lineage>
        <taxon>Eukaryota</taxon>
        <taxon>Sar</taxon>
        <taxon>Stramenopiles</taxon>
        <taxon>Ochrophyta</taxon>
        <taxon>Bacillariophyta</taxon>
        <taxon>Coscinodiscophyceae</taxon>
        <taxon>Thalassiosirophycidae</taxon>
        <taxon>Stephanodiscales</taxon>
        <taxon>Stephanodiscaceae</taxon>
        <taxon>Discostella</taxon>
    </lineage>
</organism>